<keyword evidence="2" id="KW-0812">Transmembrane</keyword>
<keyword evidence="2" id="KW-0472">Membrane</keyword>
<comment type="caution">
    <text evidence="3">The sequence shown here is derived from an EMBL/GenBank/DDBJ whole genome shotgun (WGS) entry which is preliminary data.</text>
</comment>
<dbReference type="EMBL" id="BAABAL010000019">
    <property type="protein sequence ID" value="GAA4024874.1"/>
    <property type="molecule type" value="Genomic_DNA"/>
</dbReference>
<feature type="region of interest" description="Disordered" evidence="1">
    <location>
        <begin position="310"/>
        <end position="334"/>
    </location>
</feature>
<evidence type="ECO:0008006" key="5">
    <source>
        <dbReference type="Google" id="ProtNLM"/>
    </source>
</evidence>
<keyword evidence="2" id="KW-1133">Transmembrane helix</keyword>
<evidence type="ECO:0000313" key="3">
    <source>
        <dbReference type="EMBL" id="GAA4024874.1"/>
    </source>
</evidence>
<proteinExistence type="predicted"/>
<feature type="region of interest" description="Disordered" evidence="1">
    <location>
        <begin position="200"/>
        <end position="228"/>
    </location>
</feature>
<feature type="transmembrane region" description="Helical" evidence="2">
    <location>
        <begin position="75"/>
        <end position="92"/>
    </location>
</feature>
<evidence type="ECO:0000256" key="1">
    <source>
        <dbReference type="SAM" id="MobiDB-lite"/>
    </source>
</evidence>
<organism evidence="3 4">
    <name type="scientific">Allokutzneria multivorans</name>
    <dbReference type="NCBI Taxonomy" id="1142134"/>
    <lineage>
        <taxon>Bacteria</taxon>
        <taxon>Bacillati</taxon>
        <taxon>Actinomycetota</taxon>
        <taxon>Actinomycetes</taxon>
        <taxon>Pseudonocardiales</taxon>
        <taxon>Pseudonocardiaceae</taxon>
        <taxon>Allokutzneria</taxon>
    </lineage>
</organism>
<protein>
    <recommendedName>
        <fullName evidence="5">DUF2637 domain-containing protein</fullName>
    </recommendedName>
</protein>
<name>A0ABP7TDS3_9PSEU</name>
<evidence type="ECO:0000256" key="2">
    <source>
        <dbReference type="SAM" id="Phobius"/>
    </source>
</evidence>
<dbReference type="RefSeq" id="WP_425549278.1">
    <property type="nucleotide sequence ID" value="NZ_BAABAL010000019.1"/>
</dbReference>
<feature type="compositionally biased region" description="Basic and acidic residues" evidence="1">
    <location>
        <begin position="310"/>
        <end position="320"/>
    </location>
</feature>
<evidence type="ECO:0000313" key="4">
    <source>
        <dbReference type="Proteomes" id="UP001501747"/>
    </source>
</evidence>
<keyword evidence="4" id="KW-1185">Reference proteome</keyword>
<dbReference type="Proteomes" id="UP001501747">
    <property type="component" value="Unassembled WGS sequence"/>
</dbReference>
<sequence>MSRSKAEKLLAQANNAAAVRAHQVNPDVIALQVERVRTQVDRLMWTGIVLGLAFTMTNVQHFAAGSAPKFTLTWWAAWLLDPMVSLVLIAVLRAEQITARYQITTGAWVRRAKWFTLTATYVMNTWSAWDEGTWAEVVLHSVPPLVVFVAAEAVTDLRDKITETVHRAYAAAVPAVHGAASGRVHERLRPLVVNTLETVHESSPGTAHDVESGAVHEHPVASSVNTSNPVHEDVEGAVHERLGRSVHERAHEAAEQAEHEPVNACDEAPVNTSATVHDDGSDSVHERPHLHAVNTPAGVHENDEMTVHERPARAARERRAPARKSTATRSPKGTRKVLADYVAAAREHLSADIPVTPAWVREVTGCSRGLSPKVAAALKAEAVA</sequence>
<feature type="transmembrane region" description="Helical" evidence="2">
    <location>
        <begin position="43"/>
        <end position="63"/>
    </location>
</feature>
<reference evidence="4" key="1">
    <citation type="journal article" date="2019" name="Int. J. Syst. Evol. Microbiol.">
        <title>The Global Catalogue of Microorganisms (GCM) 10K type strain sequencing project: providing services to taxonomists for standard genome sequencing and annotation.</title>
        <authorList>
            <consortium name="The Broad Institute Genomics Platform"/>
            <consortium name="The Broad Institute Genome Sequencing Center for Infectious Disease"/>
            <person name="Wu L."/>
            <person name="Ma J."/>
        </authorList>
    </citation>
    <scope>NUCLEOTIDE SEQUENCE [LARGE SCALE GENOMIC DNA]</scope>
    <source>
        <strain evidence="4">JCM 17342</strain>
    </source>
</reference>
<feature type="compositionally biased region" description="Basic and acidic residues" evidence="1">
    <location>
        <begin position="208"/>
        <end position="219"/>
    </location>
</feature>
<accession>A0ABP7TDS3</accession>
<gene>
    <name evidence="3" type="ORF">GCM10022247_56620</name>
</gene>